<evidence type="ECO:0000313" key="3">
    <source>
        <dbReference type="Proteomes" id="UP000266745"/>
    </source>
</evidence>
<reference evidence="2 3" key="1">
    <citation type="journal article" date="2016" name="Sci. Rep.">
        <title>A novel ammonia-oxidizing archaeon from wastewater treatment plant: Its enrichment, physiological and genomic characteristics.</title>
        <authorList>
            <person name="Li Y."/>
            <person name="Ding K."/>
            <person name="Wen X."/>
            <person name="Zhang B."/>
            <person name="Shen B."/>
            <person name="Yang Y."/>
        </authorList>
    </citation>
    <scope>NUCLEOTIDE SEQUENCE [LARGE SCALE GENOMIC DNA]</scope>
    <source>
        <strain evidence="2 3">SAT1</strain>
    </source>
</reference>
<evidence type="ECO:0008006" key="4">
    <source>
        <dbReference type="Google" id="ProtNLM"/>
    </source>
</evidence>
<dbReference type="STRING" id="1603555.SU86_008560"/>
<protein>
    <recommendedName>
        <fullName evidence="4">Thiamine biosynthesis protein ThiS</fullName>
    </recommendedName>
</protein>
<organism evidence="2 3">
    <name type="scientific">Candidatus Nitrosotenuis cloacae</name>
    <dbReference type="NCBI Taxonomy" id="1603555"/>
    <lineage>
        <taxon>Archaea</taxon>
        <taxon>Nitrososphaerota</taxon>
        <taxon>Candidatus Nitrosotenuis</taxon>
    </lineage>
</organism>
<dbReference type="SUPFAM" id="SSF54285">
    <property type="entry name" value="MoaD/ThiS"/>
    <property type="match status" value="1"/>
</dbReference>
<dbReference type="OrthoDB" id="11483at2157"/>
<dbReference type="NCBIfam" id="NF011465">
    <property type="entry name" value="PRK14886.1-1"/>
    <property type="match status" value="1"/>
</dbReference>
<dbReference type="InterPro" id="IPR013926">
    <property type="entry name" value="CGI121/TPRKB"/>
</dbReference>
<dbReference type="RefSeq" id="WP_048187127.1">
    <property type="nucleotide sequence ID" value="NZ_CP011097.1"/>
</dbReference>
<dbReference type="GeneID" id="24874612"/>
<dbReference type="InterPro" id="IPR016155">
    <property type="entry name" value="Mopterin_synth/thiamin_S_b"/>
</dbReference>
<dbReference type="Pfam" id="PF08617">
    <property type="entry name" value="CGI-121"/>
    <property type="match status" value="1"/>
</dbReference>
<dbReference type="InterPro" id="IPR036504">
    <property type="entry name" value="CGI121/TPRKB_sf"/>
</dbReference>
<proteinExistence type="inferred from homology"/>
<sequence length="256" mass="27928">MIVIKLLGGAKKSFGKDIIQTDHDGVTISQLLEYLLSIKPADTITLDTKNLLIAVNGADSSALSGHDTVIHSGDVVSIIPVIHGGARSQLKIGSIHVELFDVRNQKGKNYQFLDHTRSKFPSLVLTGLSSKSLASVSHAKKIVSLSLYAKKHGLLLSKKLETDILLRFAATTQISDAIKSLGIEQQNEFIIIAIGKKSSLDKLYRSITPNLTLIDYASNIIPIKKRFKISQKYLSAVDSEFPLEDILAEKAAILVQ</sequence>
<dbReference type="InterPro" id="IPR012675">
    <property type="entry name" value="Beta-grasp_dom_sf"/>
</dbReference>
<keyword evidence="3" id="KW-1185">Reference proteome</keyword>
<comment type="similarity">
    <text evidence="1">Belongs to the CGI121/TPRKB family.</text>
</comment>
<dbReference type="Gene3D" id="3.30.2380.10">
    <property type="entry name" value="CGI121/TPRKB"/>
    <property type="match status" value="1"/>
</dbReference>
<evidence type="ECO:0000313" key="2">
    <source>
        <dbReference type="EMBL" id="AJZ76396.1"/>
    </source>
</evidence>
<dbReference type="Gene3D" id="3.10.20.30">
    <property type="match status" value="1"/>
</dbReference>
<gene>
    <name evidence="2" type="ORF">SU86_008560</name>
</gene>
<accession>A0A3G1B3F4</accession>
<name>A0A3G1B3F4_9ARCH</name>
<evidence type="ECO:0000256" key="1">
    <source>
        <dbReference type="ARBA" id="ARBA00005546"/>
    </source>
</evidence>
<dbReference type="CDD" id="cd17040">
    <property type="entry name" value="Ubl_MoaD_like"/>
    <property type="match status" value="1"/>
</dbReference>
<dbReference type="Pfam" id="PF02597">
    <property type="entry name" value="ThiS"/>
    <property type="match status" value="1"/>
</dbReference>
<dbReference type="EMBL" id="CP011097">
    <property type="protein sequence ID" value="AJZ76396.1"/>
    <property type="molecule type" value="Genomic_DNA"/>
</dbReference>
<dbReference type="SUPFAM" id="SSF143870">
    <property type="entry name" value="PF0523-like"/>
    <property type="match status" value="1"/>
</dbReference>
<dbReference type="InterPro" id="IPR003749">
    <property type="entry name" value="ThiS/MoaD-like"/>
</dbReference>
<dbReference type="AlphaFoldDB" id="A0A3G1B3F4"/>
<dbReference type="Proteomes" id="UP000266745">
    <property type="component" value="Chromosome"/>
</dbReference>
<dbReference type="KEGG" id="tah:SU86_008560"/>